<gene>
    <name evidence="2" type="ORF">G7082_06905</name>
</gene>
<protein>
    <submittedName>
        <fullName evidence="2">Uncharacterized protein</fullName>
    </submittedName>
</protein>
<accession>A0A6G8ATB8</accession>
<dbReference type="AlphaFoldDB" id="A0A6G8ATB8"/>
<feature type="chain" id="PRO_5038831680" evidence="1">
    <location>
        <begin position="21"/>
        <end position="361"/>
    </location>
</feature>
<dbReference type="RefSeq" id="WP_166034385.1">
    <property type="nucleotide sequence ID" value="NZ_CP049887.1"/>
</dbReference>
<name>A0A6G8ATB8_9ENTE</name>
<keyword evidence="1" id="KW-0732">Signal</keyword>
<evidence type="ECO:0000313" key="3">
    <source>
        <dbReference type="Proteomes" id="UP000501747"/>
    </source>
</evidence>
<dbReference type="KEGG" id="vhy:G7082_06905"/>
<feature type="signal peptide" evidence="1">
    <location>
        <begin position="1"/>
        <end position="20"/>
    </location>
</feature>
<proteinExistence type="predicted"/>
<evidence type="ECO:0000256" key="1">
    <source>
        <dbReference type="SAM" id="SignalP"/>
    </source>
</evidence>
<keyword evidence="3" id="KW-1185">Reference proteome</keyword>
<organism evidence="2 3">
    <name type="scientific">Vagococcus hydrophili</name>
    <dbReference type="NCBI Taxonomy" id="2714947"/>
    <lineage>
        <taxon>Bacteria</taxon>
        <taxon>Bacillati</taxon>
        <taxon>Bacillota</taxon>
        <taxon>Bacilli</taxon>
        <taxon>Lactobacillales</taxon>
        <taxon>Enterococcaceae</taxon>
        <taxon>Vagococcus</taxon>
    </lineage>
</organism>
<dbReference type="EMBL" id="CP049887">
    <property type="protein sequence ID" value="QIL48237.1"/>
    <property type="molecule type" value="Genomic_DNA"/>
</dbReference>
<reference evidence="2 3" key="1">
    <citation type="submission" date="2020-03" db="EMBL/GenBank/DDBJ databases">
        <title>Vagococcus sp. nov., isolated from beetles.</title>
        <authorList>
            <person name="Hyun D.-W."/>
            <person name="Bae J.-W."/>
        </authorList>
    </citation>
    <scope>NUCLEOTIDE SEQUENCE [LARGE SCALE GENOMIC DNA]</scope>
    <source>
        <strain evidence="2 3">HDW17B</strain>
    </source>
</reference>
<dbReference type="Proteomes" id="UP000501747">
    <property type="component" value="Chromosome"/>
</dbReference>
<evidence type="ECO:0000313" key="2">
    <source>
        <dbReference type="EMBL" id="QIL48237.1"/>
    </source>
</evidence>
<sequence>MKRVLYPLTLLIGFIFLMTATSIDTDAASWVSTKNDLVTALTKTADDEVILSNDIYLDQRIDVVGNKELNLNGKNLMLGTGASDSGNVGKFYLNRSDNLRFGLKNGVITGGDTRGLGSHGSIIGVISVNNSANTNLVTTVQDISHTSQGGFYKGKQSKVVFKGKVTLNNDQFNVRAKNMDFYGNPLNEEDPENTDFYGYTSANGEPNDWSQGNGGLNLSFDGYENFRGPGQRILNINKNAKVKLKNDNNTTSNSRAYANNIANFAVINLDGSLDTEAIGTTLRTTASRYDYGAGTASGQAEINIRPGSTFKTLSTAITNTNYGTIFTYSLDINVDNPKIFDIRFFGTGQFFYSWANRGEVI</sequence>